<dbReference type="Pfam" id="PF01636">
    <property type="entry name" value="APH"/>
    <property type="match status" value="1"/>
</dbReference>
<accession>A0A1D9GB73</accession>
<reference evidence="3" key="1">
    <citation type="submission" date="2016-10" db="EMBL/GenBank/DDBJ databases">
        <title>Comparative genomics uncovers the prolific and rare metabolic potential of the cyanobacterial genus Moorea.</title>
        <authorList>
            <person name="Leao T."/>
            <person name="Castelao G."/>
            <person name="Korobeynikov A."/>
            <person name="Monroe E.A."/>
            <person name="Podell S."/>
            <person name="Glukhov E."/>
            <person name="Allen E."/>
            <person name="Gerwick W.H."/>
            <person name="Gerwick L."/>
        </authorList>
    </citation>
    <scope>NUCLEOTIDE SEQUENCE [LARGE SCALE GENOMIC DNA]</scope>
    <source>
        <strain evidence="3">JHB</strain>
    </source>
</reference>
<evidence type="ECO:0000313" key="3">
    <source>
        <dbReference type="Proteomes" id="UP000176944"/>
    </source>
</evidence>
<evidence type="ECO:0000313" key="2">
    <source>
        <dbReference type="EMBL" id="AOY84863.2"/>
    </source>
</evidence>
<dbReference type="InterPro" id="IPR051678">
    <property type="entry name" value="AGP_Transferase"/>
</dbReference>
<dbReference type="AlphaFoldDB" id="A0A1D9GB73"/>
<dbReference type="Proteomes" id="UP000176944">
    <property type="component" value="Chromosome"/>
</dbReference>
<dbReference type="SUPFAM" id="SSF56112">
    <property type="entry name" value="Protein kinase-like (PK-like)"/>
    <property type="match status" value="1"/>
</dbReference>
<protein>
    <submittedName>
        <fullName evidence="2">Aminoglycoside phosphotransferase family protein</fullName>
    </submittedName>
</protein>
<feature type="domain" description="Aminoglycoside phosphotransferase" evidence="1">
    <location>
        <begin position="73"/>
        <end position="281"/>
    </location>
</feature>
<dbReference type="InterPro" id="IPR002575">
    <property type="entry name" value="Aminoglycoside_PTrfase"/>
</dbReference>
<proteinExistence type="predicted"/>
<dbReference type="InterPro" id="IPR011009">
    <property type="entry name" value="Kinase-like_dom_sf"/>
</dbReference>
<dbReference type="EMBL" id="CP017708">
    <property type="protein sequence ID" value="AOY84863.2"/>
    <property type="molecule type" value="Genomic_DNA"/>
</dbReference>
<gene>
    <name evidence="2" type="ORF">BJP36_24265</name>
</gene>
<name>A0A1D9GB73_MOOP1</name>
<organism evidence="2 3">
    <name type="scientific">Moorena producens (strain JHB)</name>
    <dbReference type="NCBI Taxonomy" id="1454205"/>
    <lineage>
        <taxon>Bacteria</taxon>
        <taxon>Bacillati</taxon>
        <taxon>Cyanobacteriota</taxon>
        <taxon>Cyanophyceae</taxon>
        <taxon>Coleofasciculales</taxon>
        <taxon>Coleofasciculaceae</taxon>
        <taxon>Moorena</taxon>
    </lineage>
</organism>
<dbReference type="PANTHER" id="PTHR21310">
    <property type="entry name" value="AMINOGLYCOSIDE PHOSPHOTRANSFERASE-RELATED-RELATED"/>
    <property type="match status" value="1"/>
</dbReference>
<evidence type="ECO:0000259" key="1">
    <source>
        <dbReference type="Pfam" id="PF01636"/>
    </source>
</evidence>
<sequence length="392" mass="44569">MLEPLSSETISSYLLDIGLCTPSDLESIQVESAPPAKNFNLLVSFSDHRQLLVKQERPHHDGIINHEFFNEWQFHRWLQQLPEQDCLASSVSQILHFDPDHCILVYNYLNNYLDLFSFYYQNQIFPEAIATDIGTVLANLHRVTFNQPECRNFLDQVPKGKSPYRFGNPAKGIGRLSPEMFGSIPNNALKFFVLYQRYPSLGNAIADLETDWHPSCLTHNDLKLNNILVHREWEQFSTSSPPDQSMVRLIDWERCAWGDPAFDLGTIIASYLGIWLSSLVVDPTIKLEESLRLAVTPLQVLQPSIAALTQAYLTAFPGIESARPNWLKRVVQFTGLALIHQIQAMIYYQKSFDNTGICMLQVAKTLLCRPKQSVPTVFGMSESELISNPVIP</sequence>
<dbReference type="Gene3D" id="3.90.1200.10">
    <property type="match status" value="1"/>
</dbReference>